<dbReference type="SUPFAM" id="SSF51419">
    <property type="entry name" value="PLP-binding barrel"/>
    <property type="match status" value="1"/>
</dbReference>
<dbReference type="Proteomes" id="UP001500929">
    <property type="component" value="Unassembled WGS sequence"/>
</dbReference>
<name>A0ABN3DM89_9MICO</name>
<dbReference type="EMBL" id="BAAAQY010000006">
    <property type="protein sequence ID" value="GAA2236346.1"/>
    <property type="molecule type" value="Genomic_DNA"/>
</dbReference>
<dbReference type="InterPro" id="IPR051466">
    <property type="entry name" value="D-amino_acid_metab_enzyme"/>
</dbReference>
<feature type="domain" description="Alanine racemase N-terminal" evidence="1">
    <location>
        <begin position="41"/>
        <end position="217"/>
    </location>
</feature>
<dbReference type="Pfam" id="PF01168">
    <property type="entry name" value="Ala_racemase_N"/>
    <property type="match status" value="1"/>
</dbReference>
<evidence type="ECO:0000313" key="2">
    <source>
        <dbReference type="EMBL" id="GAA2236346.1"/>
    </source>
</evidence>
<reference evidence="2 3" key="1">
    <citation type="journal article" date="2019" name="Int. J. Syst. Evol. Microbiol.">
        <title>The Global Catalogue of Microorganisms (GCM) 10K type strain sequencing project: providing services to taxonomists for standard genome sequencing and annotation.</title>
        <authorList>
            <consortium name="The Broad Institute Genomics Platform"/>
            <consortium name="The Broad Institute Genome Sequencing Center for Infectious Disease"/>
            <person name="Wu L."/>
            <person name="Ma J."/>
        </authorList>
    </citation>
    <scope>NUCLEOTIDE SEQUENCE [LARGE SCALE GENOMIC DNA]</scope>
    <source>
        <strain evidence="2 3">JCM 16117</strain>
    </source>
</reference>
<dbReference type="PANTHER" id="PTHR28004:SF2">
    <property type="entry name" value="D-SERINE DEHYDRATASE"/>
    <property type="match status" value="1"/>
</dbReference>
<comment type="caution">
    <text evidence="2">The sequence shown here is derived from an EMBL/GenBank/DDBJ whole genome shotgun (WGS) entry which is preliminary data.</text>
</comment>
<dbReference type="InterPro" id="IPR029066">
    <property type="entry name" value="PLP-binding_barrel"/>
</dbReference>
<proteinExistence type="predicted"/>
<dbReference type="Gene3D" id="3.20.20.10">
    <property type="entry name" value="Alanine racemase"/>
    <property type="match status" value="1"/>
</dbReference>
<dbReference type="PANTHER" id="PTHR28004">
    <property type="entry name" value="ZGC:162816-RELATED"/>
    <property type="match status" value="1"/>
</dbReference>
<protein>
    <submittedName>
        <fullName evidence="2">Amino acid deaminase/aldolase</fullName>
    </submittedName>
</protein>
<accession>A0ABN3DM89</accession>
<evidence type="ECO:0000313" key="3">
    <source>
        <dbReference type="Proteomes" id="UP001500929"/>
    </source>
</evidence>
<organism evidence="2 3">
    <name type="scientific">Herbiconiux moechotypicola</name>
    <dbReference type="NCBI Taxonomy" id="637393"/>
    <lineage>
        <taxon>Bacteria</taxon>
        <taxon>Bacillati</taxon>
        <taxon>Actinomycetota</taxon>
        <taxon>Actinomycetes</taxon>
        <taxon>Micrococcales</taxon>
        <taxon>Microbacteriaceae</taxon>
        <taxon>Herbiconiux</taxon>
    </lineage>
</organism>
<dbReference type="InterPro" id="IPR001608">
    <property type="entry name" value="Ala_racemase_N"/>
</dbReference>
<sequence>MTITIGLEAAAGAPAVWRDEQRYWRGLTAATAHLDPPVAVIGLEALAHNARSMLDRAHGRPIRVASKSIRVRAVQDAVLALPGYAGVLAYTLAEALWLAETVDDVVVGYPTADREALRRLVADERLLVRVTLMVDSTAHLDLLDATAPVASRAGEVRVALELDASYQAPALGRLGVWRSPVHTPAEAHSLAVAIARRPGVRLVGMMAYESQIAGVGDRPSGSRLRSAVMGRVIGRMQTASSAELAERRGAAVEAVRTVAPLEFVNGGGTGSLESTSADPSVTEIAAGSGLFGGHLFDTYSRFQPAPAAVFALPVVRKPTPRMATLLGGGWVASGPPALDRLPEIVWPLGTRMQAREMAGEVQTPLSGRGAAALAVGDRAWLRHTKSGELSEHVNEFQVVSGGDVVDVVPSYRGEGKAFL</sequence>
<evidence type="ECO:0000259" key="1">
    <source>
        <dbReference type="Pfam" id="PF01168"/>
    </source>
</evidence>
<gene>
    <name evidence="2" type="ORF">GCM10009851_21640</name>
</gene>
<keyword evidence="3" id="KW-1185">Reference proteome</keyword>